<reference evidence="2" key="1">
    <citation type="submission" date="2020-08" db="EMBL/GenBank/DDBJ databases">
        <title>Genome public.</title>
        <authorList>
            <person name="Liu C."/>
            <person name="Sun Q."/>
        </authorList>
    </citation>
    <scope>NUCLEOTIDE SEQUENCE</scope>
    <source>
        <strain evidence="2">NSJ-51</strain>
    </source>
</reference>
<sequence length="282" mass="30135">MRSFTRGEVLCALRAGLAEGRPILGVCAGIGLTAKCAERAGADLIFVNNTGRFRMSGRNGLLAKFSFGDANAVTEEMGTEILPVLAHTPAVAGVFAQDPFKRMDMVLENLKRWGFAGVQNSPGMGMMRPAMAKNLEAGGLGFSKEIELVETARSMDLLTAPFCYDAEQALRLAQAGADILLLNLGLTAGNDDGVEVPPLGACIEEMRAILAPAKDARPDVLIMCHGGPLATPEDVQRVYDAIPEMDGYLGGSSIERIPVERAIINVIRDFKQIAVEKQEESV</sequence>
<dbReference type="AlphaFoldDB" id="A0A8J6JCZ9"/>
<evidence type="ECO:0000313" key="2">
    <source>
        <dbReference type="EMBL" id="MBC5732954.1"/>
    </source>
</evidence>
<gene>
    <name evidence="2" type="ORF">H8S57_04340</name>
</gene>
<dbReference type="PANTHER" id="PTHR31862:SF1">
    <property type="entry name" value="UPF0261 DOMAIN PROTEIN (AFU_ORTHOLOGUE AFUA_1G10120)"/>
    <property type="match status" value="1"/>
</dbReference>
<dbReference type="EMBL" id="JACOPP010000004">
    <property type="protein sequence ID" value="MBC5732954.1"/>
    <property type="molecule type" value="Genomic_DNA"/>
</dbReference>
<dbReference type="InterPro" id="IPR051353">
    <property type="entry name" value="Tobamovirus_resist_UPF0261"/>
</dbReference>
<dbReference type="GO" id="GO:0016787">
    <property type="term" value="F:hydrolase activity"/>
    <property type="evidence" value="ECO:0007669"/>
    <property type="project" value="UniProtKB-KW"/>
</dbReference>
<comment type="caution">
    <text evidence="2">The sequence shown here is derived from an EMBL/GenBank/DDBJ whole genome shotgun (WGS) entry which is preliminary data.</text>
</comment>
<dbReference type="Proteomes" id="UP000661435">
    <property type="component" value="Unassembled WGS sequence"/>
</dbReference>
<dbReference type="RefSeq" id="WP_186906852.1">
    <property type="nucleotide sequence ID" value="NZ_JACOPP010000004.1"/>
</dbReference>
<dbReference type="InterPro" id="IPR009215">
    <property type="entry name" value="TIM-br_IGPS-like"/>
</dbReference>
<dbReference type="InterPro" id="IPR013785">
    <property type="entry name" value="Aldolase_TIM"/>
</dbReference>
<accession>A0A8J6JCZ9</accession>
<keyword evidence="2" id="KW-0378">Hydrolase</keyword>
<feature type="domain" description="TIM-barrel" evidence="1">
    <location>
        <begin position="9"/>
        <end position="273"/>
    </location>
</feature>
<evidence type="ECO:0000259" key="1">
    <source>
        <dbReference type="Pfam" id="PF09370"/>
    </source>
</evidence>
<evidence type="ECO:0000313" key="3">
    <source>
        <dbReference type="Proteomes" id="UP000661435"/>
    </source>
</evidence>
<dbReference type="PANTHER" id="PTHR31862">
    <property type="entry name" value="UPF0261 DOMAIN PROTEIN (AFU_ORTHOLOGUE AFUA_1G10120)"/>
    <property type="match status" value="1"/>
</dbReference>
<keyword evidence="3" id="KW-1185">Reference proteome</keyword>
<dbReference type="InterPro" id="IPR015813">
    <property type="entry name" value="Pyrv/PenolPyrv_kinase-like_dom"/>
</dbReference>
<dbReference type="Pfam" id="PF09370">
    <property type="entry name" value="PEP_hydrolase"/>
    <property type="match status" value="1"/>
</dbReference>
<dbReference type="PIRSF" id="PIRSF034452">
    <property type="entry name" value="TIM-br_sig_trnsd"/>
    <property type="match status" value="1"/>
</dbReference>
<protein>
    <submittedName>
        <fullName evidence="2">Phosphoenolpyruvate hydrolase family protein</fullName>
    </submittedName>
</protein>
<dbReference type="Gene3D" id="3.20.20.70">
    <property type="entry name" value="Aldolase class I"/>
    <property type="match status" value="1"/>
</dbReference>
<organism evidence="2 3">
    <name type="scientific">Lawsonibacter hominis</name>
    <dbReference type="NCBI Taxonomy" id="2763053"/>
    <lineage>
        <taxon>Bacteria</taxon>
        <taxon>Bacillati</taxon>
        <taxon>Bacillota</taxon>
        <taxon>Clostridia</taxon>
        <taxon>Eubacteriales</taxon>
        <taxon>Oscillospiraceae</taxon>
        <taxon>Lawsonibacter</taxon>
    </lineage>
</organism>
<proteinExistence type="predicted"/>
<name>A0A8J6JCZ9_9FIRM</name>
<dbReference type="SUPFAM" id="SSF51621">
    <property type="entry name" value="Phosphoenolpyruvate/pyruvate domain"/>
    <property type="match status" value="1"/>
</dbReference>